<organism evidence="1 2">
    <name type="scientific">Coregonus suidteri</name>
    <dbReference type="NCBI Taxonomy" id="861788"/>
    <lineage>
        <taxon>Eukaryota</taxon>
        <taxon>Metazoa</taxon>
        <taxon>Chordata</taxon>
        <taxon>Craniata</taxon>
        <taxon>Vertebrata</taxon>
        <taxon>Euteleostomi</taxon>
        <taxon>Actinopterygii</taxon>
        <taxon>Neopterygii</taxon>
        <taxon>Teleostei</taxon>
        <taxon>Protacanthopterygii</taxon>
        <taxon>Salmoniformes</taxon>
        <taxon>Salmonidae</taxon>
        <taxon>Coregoninae</taxon>
        <taxon>Coregonus</taxon>
    </lineage>
</organism>
<gene>
    <name evidence="1" type="ORF">J4Q44_G00165100</name>
</gene>
<dbReference type="AlphaFoldDB" id="A0AAN8LLR6"/>
<dbReference type="Proteomes" id="UP001356427">
    <property type="component" value="Unassembled WGS sequence"/>
</dbReference>
<reference evidence="1 2" key="1">
    <citation type="submission" date="2021-04" db="EMBL/GenBank/DDBJ databases">
        <authorList>
            <person name="De Guttry C."/>
            <person name="Zahm M."/>
            <person name="Klopp C."/>
            <person name="Cabau C."/>
            <person name="Louis A."/>
            <person name="Berthelot C."/>
            <person name="Parey E."/>
            <person name="Roest Crollius H."/>
            <person name="Montfort J."/>
            <person name="Robinson-Rechavi M."/>
            <person name="Bucao C."/>
            <person name="Bouchez O."/>
            <person name="Gislard M."/>
            <person name="Lluch J."/>
            <person name="Milhes M."/>
            <person name="Lampietro C."/>
            <person name="Lopez Roques C."/>
            <person name="Donnadieu C."/>
            <person name="Braasch I."/>
            <person name="Desvignes T."/>
            <person name="Postlethwait J."/>
            <person name="Bobe J."/>
            <person name="Wedekind C."/>
            <person name="Guiguen Y."/>
        </authorList>
    </citation>
    <scope>NUCLEOTIDE SEQUENCE [LARGE SCALE GENOMIC DNA]</scope>
    <source>
        <strain evidence="1">Cs_M1</strain>
        <tissue evidence="1">Blood</tissue>
    </source>
</reference>
<dbReference type="EMBL" id="JAGTTL010000014">
    <property type="protein sequence ID" value="KAK6313163.1"/>
    <property type="molecule type" value="Genomic_DNA"/>
</dbReference>
<keyword evidence="2" id="KW-1185">Reference proteome</keyword>
<evidence type="ECO:0000313" key="1">
    <source>
        <dbReference type="EMBL" id="KAK6313163.1"/>
    </source>
</evidence>
<name>A0AAN8LLR6_9TELE</name>
<protein>
    <submittedName>
        <fullName evidence="1">Uncharacterized protein</fullName>
    </submittedName>
</protein>
<accession>A0AAN8LLR6</accession>
<comment type="caution">
    <text evidence="1">The sequence shown here is derived from an EMBL/GenBank/DDBJ whole genome shotgun (WGS) entry which is preliminary data.</text>
</comment>
<evidence type="ECO:0000313" key="2">
    <source>
        <dbReference type="Proteomes" id="UP001356427"/>
    </source>
</evidence>
<sequence length="83" mass="8768">MEKVGGREGDGCSRPGWLRNAVLNELGRMRGSTCRRCSPDPILHLALTRGESCLLSTQTGYGKPITCLSSPVSSSDGSGRSTV</sequence>
<proteinExistence type="predicted"/>